<keyword evidence="2" id="KW-0808">Transferase</keyword>
<dbReference type="GO" id="GO:0016758">
    <property type="term" value="F:hexosyltransferase activity"/>
    <property type="evidence" value="ECO:0007669"/>
    <property type="project" value="UniProtKB-ARBA"/>
</dbReference>
<organism evidence="2 3">
    <name type="scientific">Mucilaginibacter xinganensis</name>
    <dbReference type="NCBI Taxonomy" id="1234841"/>
    <lineage>
        <taxon>Bacteria</taxon>
        <taxon>Pseudomonadati</taxon>
        <taxon>Bacteroidota</taxon>
        <taxon>Sphingobacteriia</taxon>
        <taxon>Sphingobacteriales</taxon>
        <taxon>Sphingobacteriaceae</taxon>
        <taxon>Mucilaginibacter</taxon>
    </lineage>
</organism>
<evidence type="ECO:0000259" key="1">
    <source>
        <dbReference type="Pfam" id="PF00535"/>
    </source>
</evidence>
<sequence length="247" mass="28638">MINHEGKSLTAGIGMRRISVVIVTYNAAKFLQNCLNSIYAQPYPAIDIIVIDGKSTDGTIRILEENANRINTWISEKDNGVYDAMNKALKYIKGEWVYFIGADDELLPEFSQMVAELDDPSAIYYANVFAEGKKRAGYLNKYRFAKFGAYHQAMIYPKQVFDKYKYNILYKISADFALTLELYADKNFHFLYKDYTLANFNHTGLSGTQVDKPFQKDKSAMILKYFGLKIWLRYKVYKFKHRHNPRA</sequence>
<accession>A0A223P240</accession>
<dbReference type="InterPro" id="IPR001173">
    <property type="entry name" value="Glyco_trans_2-like"/>
</dbReference>
<dbReference type="PANTHER" id="PTHR22916">
    <property type="entry name" value="GLYCOSYLTRANSFERASE"/>
    <property type="match status" value="1"/>
</dbReference>
<dbReference type="CDD" id="cd06433">
    <property type="entry name" value="GT_2_WfgS_like"/>
    <property type="match status" value="1"/>
</dbReference>
<dbReference type="Proteomes" id="UP000215002">
    <property type="component" value="Chromosome"/>
</dbReference>
<gene>
    <name evidence="2" type="ORF">MuYL_4261</name>
</gene>
<dbReference type="Pfam" id="PF00535">
    <property type="entry name" value="Glycos_transf_2"/>
    <property type="match status" value="1"/>
</dbReference>
<dbReference type="InterPro" id="IPR029044">
    <property type="entry name" value="Nucleotide-diphossugar_trans"/>
</dbReference>
<dbReference type="AlphaFoldDB" id="A0A223P240"/>
<dbReference type="EMBL" id="CP022743">
    <property type="protein sequence ID" value="ASU36146.1"/>
    <property type="molecule type" value="Genomic_DNA"/>
</dbReference>
<dbReference type="KEGG" id="muc:MuYL_4261"/>
<evidence type="ECO:0000313" key="3">
    <source>
        <dbReference type="Proteomes" id="UP000215002"/>
    </source>
</evidence>
<keyword evidence="3" id="KW-1185">Reference proteome</keyword>
<dbReference type="PANTHER" id="PTHR22916:SF3">
    <property type="entry name" value="UDP-GLCNAC:BETAGAL BETA-1,3-N-ACETYLGLUCOSAMINYLTRANSFERASE-LIKE PROTEIN 1"/>
    <property type="match status" value="1"/>
</dbReference>
<proteinExistence type="predicted"/>
<dbReference type="SUPFAM" id="SSF53448">
    <property type="entry name" value="Nucleotide-diphospho-sugar transferases"/>
    <property type="match status" value="1"/>
</dbReference>
<reference evidence="2 3" key="1">
    <citation type="submission" date="2017-08" db="EMBL/GenBank/DDBJ databases">
        <title>Complete genome sequence of Mucilaginibacter sp. strain BJC16-A31.</title>
        <authorList>
            <consortium name="Henan University of Science and Technology"/>
            <person name="You X."/>
        </authorList>
    </citation>
    <scope>NUCLEOTIDE SEQUENCE [LARGE SCALE GENOMIC DNA]</scope>
    <source>
        <strain evidence="2 3">BJC16-A31</strain>
    </source>
</reference>
<dbReference type="Gene3D" id="3.90.550.10">
    <property type="entry name" value="Spore Coat Polysaccharide Biosynthesis Protein SpsA, Chain A"/>
    <property type="match status" value="1"/>
</dbReference>
<protein>
    <submittedName>
        <fullName evidence="2">Glycosyltransferase</fullName>
    </submittedName>
</protein>
<dbReference type="RefSeq" id="WP_245845642.1">
    <property type="nucleotide sequence ID" value="NZ_CP022743.1"/>
</dbReference>
<feature type="domain" description="Glycosyltransferase 2-like" evidence="1">
    <location>
        <begin position="19"/>
        <end position="172"/>
    </location>
</feature>
<evidence type="ECO:0000313" key="2">
    <source>
        <dbReference type="EMBL" id="ASU36146.1"/>
    </source>
</evidence>
<name>A0A223P240_9SPHI</name>